<dbReference type="AlphaFoldDB" id="D2R984"/>
<dbReference type="GO" id="GO:0005506">
    <property type="term" value="F:iron ion binding"/>
    <property type="evidence" value="ECO:0007669"/>
    <property type="project" value="TreeGrafter"/>
</dbReference>
<proteinExistence type="predicted"/>
<dbReference type="Pfam" id="PF01521">
    <property type="entry name" value="Fe-S_biosyn"/>
    <property type="match status" value="1"/>
</dbReference>
<feature type="domain" description="Core" evidence="1">
    <location>
        <begin position="1"/>
        <end position="105"/>
    </location>
</feature>
<dbReference type="InterPro" id="IPR000361">
    <property type="entry name" value="ATAP_core_dom"/>
</dbReference>
<dbReference type="SUPFAM" id="SSF89360">
    <property type="entry name" value="HesB-like domain"/>
    <property type="match status" value="1"/>
</dbReference>
<name>D2R984_PIRSD</name>
<protein>
    <submittedName>
        <fullName evidence="2">Iron-sulfur cluster assembly accessory protein</fullName>
    </submittedName>
</protein>
<reference evidence="2 3" key="1">
    <citation type="journal article" date="2009" name="Stand. Genomic Sci.">
        <title>Complete genome sequence of Pirellula staleyi type strain (ATCC 27377).</title>
        <authorList>
            <person name="Clum A."/>
            <person name="Tindall B.J."/>
            <person name="Sikorski J."/>
            <person name="Ivanova N."/>
            <person name="Mavrommatis K."/>
            <person name="Lucas S."/>
            <person name="Glavina del Rio T."/>
            <person name="Nolan M."/>
            <person name="Chen F."/>
            <person name="Tice H."/>
            <person name="Pitluck S."/>
            <person name="Cheng J.F."/>
            <person name="Chertkov O."/>
            <person name="Brettin T."/>
            <person name="Han C."/>
            <person name="Detter J.C."/>
            <person name="Kuske C."/>
            <person name="Bruce D."/>
            <person name="Goodwin L."/>
            <person name="Ovchinikova G."/>
            <person name="Pati A."/>
            <person name="Mikhailova N."/>
            <person name="Chen A."/>
            <person name="Palaniappan K."/>
            <person name="Land M."/>
            <person name="Hauser L."/>
            <person name="Chang Y.J."/>
            <person name="Jeffries C.D."/>
            <person name="Chain P."/>
            <person name="Rohde M."/>
            <person name="Goker M."/>
            <person name="Bristow J."/>
            <person name="Eisen J.A."/>
            <person name="Markowitz V."/>
            <person name="Hugenholtz P."/>
            <person name="Kyrpides N.C."/>
            <person name="Klenk H.P."/>
            <person name="Lapidus A."/>
        </authorList>
    </citation>
    <scope>NUCLEOTIDE SEQUENCE [LARGE SCALE GENOMIC DNA]</scope>
    <source>
        <strain evidence="3">ATCC 27377 / DSM 6068 / ICPB 4128</strain>
    </source>
</reference>
<organism evidence="2 3">
    <name type="scientific">Pirellula staleyi (strain ATCC 27377 / DSM 6068 / ICPB 4128)</name>
    <name type="common">Pirella staleyi</name>
    <dbReference type="NCBI Taxonomy" id="530564"/>
    <lineage>
        <taxon>Bacteria</taxon>
        <taxon>Pseudomonadati</taxon>
        <taxon>Planctomycetota</taxon>
        <taxon>Planctomycetia</taxon>
        <taxon>Pirellulales</taxon>
        <taxon>Pirellulaceae</taxon>
        <taxon>Pirellula</taxon>
    </lineage>
</organism>
<dbReference type="GO" id="GO:0051539">
    <property type="term" value="F:4 iron, 4 sulfur cluster binding"/>
    <property type="evidence" value="ECO:0007669"/>
    <property type="project" value="TreeGrafter"/>
</dbReference>
<dbReference type="HOGENOM" id="CLU_069054_5_1_0"/>
<dbReference type="KEGG" id="psl:Psta_2969"/>
<dbReference type="eggNOG" id="COG0316">
    <property type="taxonomic scope" value="Bacteria"/>
</dbReference>
<dbReference type="GO" id="GO:0016226">
    <property type="term" value="P:iron-sulfur cluster assembly"/>
    <property type="evidence" value="ECO:0007669"/>
    <property type="project" value="InterPro"/>
</dbReference>
<sequence>MTIQMTESAAKEVLKYKENVQAEGETFLRVKIVAGGCSGHTPSLTLDKNFDEMKDSKYNYFGVDLVVDKKSELYLDDATVNFINGLEHSGFHIDIPSAKKSCGCGSSYQF</sequence>
<evidence type="ECO:0000313" key="3">
    <source>
        <dbReference type="Proteomes" id="UP000001887"/>
    </source>
</evidence>
<dbReference type="PANTHER" id="PTHR43011">
    <property type="entry name" value="IRON-SULFUR CLUSTER ASSEMBLY 2 HOMOLOG, MITOCHONDRIAL"/>
    <property type="match status" value="1"/>
</dbReference>
<gene>
    <name evidence="2" type="ordered locus">Psta_2969</name>
</gene>
<keyword evidence="3" id="KW-1185">Reference proteome</keyword>
<dbReference type="STRING" id="530564.Psta_2969"/>
<dbReference type="EMBL" id="CP001848">
    <property type="protein sequence ID" value="ADB17634.1"/>
    <property type="molecule type" value="Genomic_DNA"/>
</dbReference>
<dbReference type="Gene3D" id="2.60.300.12">
    <property type="entry name" value="HesB-like domain"/>
    <property type="match status" value="1"/>
</dbReference>
<dbReference type="PANTHER" id="PTHR43011:SF1">
    <property type="entry name" value="IRON-SULFUR CLUSTER ASSEMBLY 2 HOMOLOG, MITOCHONDRIAL"/>
    <property type="match status" value="1"/>
</dbReference>
<dbReference type="Proteomes" id="UP000001887">
    <property type="component" value="Chromosome"/>
</dbReference>
<dbReference type="InterPro" id="IPR016092">
    <property type="entry name" value="ATAP"/>
</dbReference>
<dbReference type="InterPro" id="IPR035903">
    <property type="entry name" value="HesB-like_dom_sf"/>
</dbReference>
<evidence type="ECO:0000313" key="2">
    <source>
        <dbReference type="EMBL" id="ADB17634.1"/>
    </source>
</evidence>
<dbReference type="GO" id="GO:0051537">
    <property type="term" value="F:2 iron, 2 sulfur cluster binding"/>
    <property type="evidence" value="ECO:0007669"/>
    <property type="project" value="UniProtKB-ARBA"/>
</dbReference>
<dbReference type="NCBIfam" id="TIGR00049">
    <property type="entry name" value="iron-sulfur cluster assembly accessory protein"/>
    <property type="match status" value="1"/>
</dbReference>
<evidence type="ECO:0000259" key="1">
    <source>
        <dbReference type="Pfam" id="PF01521"/>
    </source>
</evidence>
<accession>D2R984</accession>
<dbReference type="OrthoDB" id="9801228at2"/>